<gene>
    <name evidence="2" type="ORF">TorRG33x02_315370</name>
</gene>
<dbReference type="AlphaFoldDB" id="A0A2P5BN31"/>
<dbReference type="EMBL" id="JXTC01000489">
    <property type="protein sequence ID" value="PON50212.1"/>
    <property type="molecule type" value="Genomic_DNA"/>
</dbReference>
<dbReference type="OrthoDB" id="636522at2759"/>
<name>A0A2P5BN31_TREOI</name>
<reference evidence="3" key="1">
    <citation type="submission" date="2016-06" db="EMBL/GenBank/DDBJ databases">
        <title>Parallel loss of symbiosis genes in relatives of nitrogen-fixing non-legume Parasponia.</title>
        <authorList>
            <person name="Van Velzen R."/>
            <person name="Holmer R."/>
            <person name="Bu F."/>
            <person name="Rutten L."/>
            <person name="Van Zeijl A."/>
            <person name="Liu W."/>
            <person name="Santuari L."/>
            <person name="Cao Q."/>
            <person name="Sharma T."/>
            <person name="Shen D."/>
            <person name="Roswanjaya Y."/>
            <person name="Wardhani T."/>
            <person name="Kalhor M.S."/>
            <person name="Jansen J."/>
            <person name="Van den Hoogen J."/>
            <person name="Gungor B."/>
            <person name="Hartog M."/>
            <person name="Hontelez J."/>
            <person name="Verver J."/>
            <person name="Yang W.-C."/>
            <person name="Schijlen E."/>
            <person name="Repin R."/>
            <person name="Schilthuizen M."/>
            <person name="Schranz E."/>
            <person name="Heidstra R."/>
            <person name="Miyata K."/>
            <person name="Fedorova E."/>
            <person name="Kohlen W."/>
            <person name="Bisseling T."/>
            <person name="Smit S."/>
            <person name="Geurts R."/>
        </authorList>
    </citation>
    <scope>NUCLEOTIDE SEQUENCE [LARGE SCALE GENOMIC DNA]</scope>
    <source>
        <strain evidence="3">cv. RG33-2</strain>
    </source>
</reference>
<protein>
    <submittedName>
        <fullName evidence="2">Uncharacterized protein</fullName>
    </submittedName>
</protein>
<dbReference type="InParanoid" id="A0A2P5BN31"/>
<keyword evidence="3" id="KW-1185">Reference proteome</keyword>
<evidence type="ECO:0000256" key="1">
    <source>
        <dbReference type="SAM" id="MobiDB-lite"/>
    </source>
</evidence>
<feature type="compositionally biased region" description="Basic residues" evidence="1">
    <location>
        <begin position="1"/>
        <end position="24"/>
    </location>
</feature>
<accession>A0A2P5BN31</accession>
<comment type="caution">
    <text evidence="2">The sequence shown here is derived from an EMBL/GenBank/DDBJ whole genome shotgun (WGS) entry which is preliminary data.</text>
</comment>
<feature type="region of interest" description="Disordered" evidence="1">
    <location>
        <begin position="1"/>
        <end position="58"/>
    </location>
</feature>
<evidence type="ECO:0000313" key="2">
    <source>
        <dbReference type="EMBL" id="PON50212.1"/>
    </source>
</evidence>
<feature type="compositionally biased region" description="Polar residues" evidence="1">
    <location>
        <begin position="25"/>
        <end position="36"/>
    </location>
</feature>
<proteinExistence type="predicted"/>
<dbReference type="Proteomes" id="UP000237000">
    <property type="component" value="Unassembled WGS sequence"/>
</dbReference>
<evidence type="ECO:0000313" key="3">
    <source>
        <dbReference type="Proteomes" id="UP000237000"/>
    </source>
</evidence>
<organism evidence="2 3">
    <name type="scientific">Trema orientale</name>
    <name type="common">Charcoal tree</name>
    <name type="synonym">Celtis orientalis</name>
    <dbReference type="NCBI Taxonomy" id="63057"/>
    <lineage>
        <taxon>Eukaryota</taxon>
        <taxon>Viridiplantae</taxon>
        <taxon>Streptophyta</taxon>
        <taxon>Embryophyta</taxon>
        <taxon>Tracheophyta</taxon>
        <taxon>Spermatophyta</taxon>
        <taxon>Magnoliopsida</taxon>
        <taxon>eudicotyledons</taxon>
        <taxon>Gunneridae</taxon>
        <taxon>Pentapetalae</taxon>
        <taxon>rosids</taxon>
        <taxon>fabids</taxon>
        <taxon>Rosales</taxon>
        <taxon>Cannabaceae</taxon>
        <taxon>Trema</taxon>
    </lineage>
</organism>
<sequence>MRQLHKLSRRGQKQSQSRHCRKGQNHLSSHNGRKSGTGSGRDVKERTSSSSSSSSCCPRLMMSSMVRGIGRCVFVTCFPVIQCFGLDEHRHRRHHHHHKHFF</sequence>